<organism evidence="2 3">
    <name type="scientific">Oryza sativa subsp. japonica</name>
    <name type="common">Rice</name>
    <dbReference type="NCBI Taxonomy" id="39947"/>
    <lineage>
        <taxon>Eukaryota</taxon>
        <taxon>Viridiplantae</taxon>
        <taxon>Streptophyta</taxon>
        <taxon>Embryophyta</taxon>
        <taxon>Tracheophyta</taxon>
        <taxon>Spermatophyta</taxon>
        <taxon>Magnoliopsida</taxon>
        <taxon>Liliopsida</taxon>
        <taxon>Poales</taxon>
        <taxon>Poaceae</taxon>
        <taxon>BOP clade</taxon>
        <taxon>Oryzoideae</taxon>
        <taxon>Oryzeae</taxon>
        <taxon>Oryzinae</taxon>
        <taxon>Oryza</taxon>
        <taxon>Oryza sativa</taxon>
    </lineage>
</organism>
<proteinExistence type="predicted"/>
<keyword evidence="1" id="KW-1133">Transmembrane helix</keyword>
<reference evidence="3" key="1">
    <citation type="journal article" date="2005" name="Nature">
        <title>The map-based sequence of the rice genome.</title>
        <authorList>
            <consortium name="International rice genome sequencing project (IRGSP)"/>
            <person name="Matsumoto T."/>
            <person name="Wu J."/>
            <person name="Kanamori H."/>
            <person name="Katayose Y."/>
            <person name="Fujisawa M."/>
            <person name="Namiki N."/>
            <person name="Mizuno H."/>
            <person name="Yamamoto K."/>
            <person name="Antonio B.A."/>
            <person name="Baba T."/>
            <person name="Sakata K."/>
            <person name="Nagamura Y."/>
            <person name="Aoki H."/>
            <person name="Arikawa K."/>
            <person name="Arita K."/>
            <person name="Bito T."/>
            <person name="Chiden Y."/>
            <person name="Fujitsuka N."/>
            <person name="Fukunaka R."/>
            <person name="Hamada M."/>
            <person name="Harada C."/>
            <person name="Hayashi A."/>
            <person name="Hijishita S."/>
            <person name="Honda M."/>
            <person name="Hosokawa S."/>
            <person name="Ichikawa Y."/>
            <person name="Idonuma A."/>
            <person name="Iijima M."/>
            <person name="Ikeda M."/>
            <person name="Ikeno M."/>
            <person name="Ito K."/>
            <person name="Ito S."/>
            <person name="Ito T."/>
            <person name="Ito Y."/>
            <person name="Ito Y."/>
            <person name="Iwabuchi A."/>
            <person name="Kamiya K."/>
            <person name="Karasawa W."/>
            <person name="Kurita K."/>
            <person name="Katagiri S."/>
            <person name="Kikuta A."/>
            <person name="Kobayashi H."/>
            <person name="Kobayashi N."/>
            <person name="Machita K."/>
            <person name="Maehara T."/>
            <person name="Masukawa M."/>
            <person name="Mizubayashi T."/>
            <person name="Mukai Y."/>
            <person name="Nagasaki H."/>
            <person name="Nagata Y."/>
            <person name="Naito S."/>
            <person name="Nakashima M."/>
            <person name="Nakama Y."/>
            <person name="Nakamichi Y."/>
            <person name="Nakamura M."/>
            <person name="Meguro A."/>
            <person name="Negishi M."/>
            <person name="Ohta I."/>
            <person name="Ohta T."/>
            <person name="Okamoto M."/>
            <person name="Ono N."/>
            <person name="Saji S."/>
            <person name="Sakaguchi M."/>
            <person name="Sakai K."/>
            <person name="Shibata M."/>
            <person name="Shimokawa T."/>
            <person name="Song J."/>
            <person name="Takazaki Y."/>
            <person name="Terasawa K."/>
            <person name="Tsugane M."/>
            <person name="Tsuji K."/>
            <person name="Ueda S."/>
            <person name="Waki K."/>
            <person name="Yamagata H."/>
            <person name="Yamamoto M."/>
            <person name="Yamamoto S."/>
            <person name="Yamane H."/>
            <person name="Yoshiki S."/>
            <person name="Yoshihara R."/>
            <person name="Yukawa K."/>
            <person name="Zhong H."/>
            <person name="Yano M."/>
            <person name="Yuan Q."/>
            <person name="Ouyang S."/>
            <person name="Liu J."/>
            <person name="Jones K.M."/>
            <person name="Gansberger K."/>
            <person name="Moffat K."/>
            <person name="Hill J."/>
            <person name="Bera J."/>
            <person name="Fadrosh D."/>
            <person name="Jin S."/>
            <person name="Johri S."/>
            <person name="Kim M."/>
            <person name="Overton L."/>
            <person name="Reardon M."/>
            <person name="Tsitrin T."/>
            <person name="Vuong H."/>
            <person name="Weaver B."/>
            <person name="Ciecko A."/>
            <person name="Tallon L."/>
            <person name="Jackson J."/>
            <person name="Pai G."/>
            <person name="Aken S.V."/>
            <person name="Utterback T."/>
            <person name="Reidmuller S."/>
            <person name="Feldblyum T."/>
            <person name="Hsiao J."/>
            <person name="Zismann V."/>
            <person name="Iobst S."/>
            <person name="de Vazeille A.R."/>
            <person name="Buell C.R."/>
            <person name="Ying K."/>
            <person name="Li Y."/>
            <person name="Lu T."/>
            <person name="Huang Y."/>
            <person name="Zhao Q."/>
            <person name="Feng Q."/>
            <person name="Zhang L."/>
            <person name="Zhu J."/>
            <person name="Weng Q."/>
            <person name="Mu J."/>
            <person name="Lu Y."/>
            <person name="Fan D."/>
            <person name="Liu Y."/>
            <person name="Guan J."/>
            <person name="Zhang Y."/>
            <person name="Yu S."/>
            <person name="Liu X."/>
            <person name="Zhang Y."/>
            <person name="Hong G."/>
            <person name="Han B."/>
            <person name="Choisne N."/>
            <person name="Demange N."/>
            <person name="Orjeda G."/>
            <person name="Samain S."/>
            <person name="Cattolico L."/>
            <person name="Pelletier E."/>
            <person name="Couloux A."/>
            <person name="Segurens B."/>
            <person name="Wincker P."/>
            <person name="D'Hont A."/>
            <person name="Scarpelli C."/>
            <person name="Weissenbach J."/>
            <person name="Salanoubat M."/>
            <person name="Quetier F."/>
            <person name="Yu Y."/>
            <person name="Kim H.R."/>
            <person name="Rambo T."/>
            <person name="Currie J."/>
            <person name="Collura K."/>
            <person name="Luo M."/>
            <person name="Yang T."/>
            <person name="Ammiraju J.S.S."/>
            <person name="Engler F."/>
            <person name="Soderlund C."/>
            <person name="Wing R.A."/>
            <person name="Palmer L.E."/>
            <person name="de la Bastide M."/>
            <person name="Spiegel L."/>
            <person name="Nascimento L."/>
            <person name="Zutavern T."/>
            <person name="O'Shaughnessy A."/>
            <person name="Dike S."/>
            <person name="Dedhia N."/>
            <person name="Preston R."/>
            <person name="Balija V."/>
            <person name="McCombie W.R."/>
            <person name="Chow T."/>
            <person name="Chen H."/>
            <person name="Chung M."/>
            <person name="Chen C."/>
            <person name="Shaw J."/>
            <person name="Wu H."/>
            <person name="Hsiao K."/>
            <person name="Chao Y."/>
            <person name="Chu M."/>
            <person name="Cheng C."/>
            <person name="Hour A."/>
            <person name="Lee P."/>
            <person name="Lin S."/>
            <person name="Lin Y."/>
            <person name="Liou J."/>
            <person name="Liu S."/>
            <person name="Hsing Y."/>
            <person name="Raghuvanshi S."/>
            <person name="Mohanty A."/>
            <person name="Bharti A.K."/>
            <person name="Gaur A."/>
            <person name="Gupta V."/>
            <person name="Kumar D."/>
            <person name="Ravi V."/>
            <person name="Vij S."/>
            <person name="Kapur A."/>
            <person name="Khurana P."/>
            <person name="Khurana P."/>
            <person name="Khurana J.P."/>
            <person name="Tyagi A.K."/>
            <person name="Gaikwad K."/>
            <person name="Singh A."/>
            <person name="Dalal V."/>
            <person name="Srivastava S."/>
            <person name="Dixit A."/>
            <person name="Pal A.K."/>
            <person name="Ghazi I.A."/>
            <person name="Yadav M."/>
            <person name="Pandit A."/>
            <person name="Bhargava A."/>
            <person name="Sureshbabu K."/>
            <person name="Batra K."/>
            <person name="Sharma T.R."/>
            <person name="Mohapatra T."/>
            <person name="Singh N.K."/>
            <person name="Messing J."/>
            <person name="Nelson A.B."/>
            <person name="Fuks G."/>
            <person name="Kavchok S."/>
            <person name="Keizer G."/>
            <person name="Linton E."/>
            <person name="Llaca V."/>
            <person name="Song R."/>
            <person name="Tanyolac B."/>
            <person name="Young S."/>
            <person name="Ho-Il K."/>
            <person name="Hahn J.H."/>
            <person name="Sangsakoo G."/>
            <person name="Vanavichit A."/>
            <person name="de Mattos Luiz.A.T."/>
            <person name="Zimmer P.D."/>
            <person name="Malone G."/>
            <person name="Dellagostin O."/>
            <person name="de Oliveira A.C."/>
            <person name="Bevan M."/>
            <person name="Bancroft I."/>
            <person name="Minx P."/>
            <person name="Cordum H."/>
            <person name="Wilson R."/>
            <person name="Cheng Z."/>
            <person name="Jin W."/>
            <person name="Jiang J."/>
            <person name="Leong S.A."/>
            <person name="Iwama H."/>
            <person name="Gojobori T."/>
            <person name="Itoh T."/>
            <person name="Niimura Y."/>
            <person name="Fujii Y."/>
            <person name="Habara T."/>
            <person name="Sakai H."/>
            <person name="Sato Y."/>
            <person name="Wilson G."/>
            <person name="Kumar K."/>
            <person name="McCouch S."/>
            <person name="Juretic N."/>
            <person name="Hoen D."/>
            <person name="Wright S."/>
            <person name="Bruskiewich R."/>
            <person name="Bureau T."/>
            <person name="Miyao A."/>
            <person name="Hirochika H."/>
            <person name="Nishikawa T."/>
            <person name="Kadowaki K."/>
            <person name="Sugiura M."/>
            <person name="Burr B."/>
            <person name="Sasaki T."/>
        </authorList>
    </citation>
    <scope>NUCLEOTIDE SEQUENCE [LARGE SCALE GENOMIC DNA]</scope>
    <source>
        <strain evidence="3">cv. Nipponbare</strain>
    </source>
</reference>
<keyword evidence="1" id="KW-0812">Transmembrane</keyword>
<dbReference type="AlphaFoldDB" id="A0A0P0XEK4"/>
<protein>
    <submittedName>
        <fullName evidence="2">Os08g0320051 protein</fullName>
    </submittedName>
</protein>
<name>A0A0P0XEK4_ORYSJ</name>
<dbReference type="PaxDb" id="39947-A0A0P0XEK4"/>
<dbReference type="Proteomes" id="UP000059680">
    <property type="component" value="Chromosome 8"/>
</dbReference>
<accession>A0A0P0XEK4</accession>
<reference evidence="2 3" key="2">
    <citation type="journal article" date="2013" name="Plant Cell Physiol.">
        <title>Rice Annotation Project Database (RAP-DB): an integrative and interactive database for rice genomics.</title>
        <authorList>
            <person name="Sakai H."/>
            <person name="Lee S.S."/>
            <person name="Tanaka T."/>
            <person name="Numa H."/>
            <person name="Kim J."/>
            <person name="Kawahara Y."/>
            <person name="Wakimoto H."/>
            <person name="Yang C.C."/>
            <person name="Iwamoto M."/>
            <person name="Abe T."/>
            <person name="Yamada Y."/>
            <person name="Muto A."/>
            <person name="Inokuchi H."/>
            <person name="Ikemura T."/>
            <person name="Matsumoto T."/>
            <person name="Sasaki T."/>
            <person name="Itoh T."/>
        </authorList>
    </citation>
    <scope>NUCLEOTIDE SEQUENCE [LARGE SCALE GENOMIC DNA]</scope>
    <source>
        <strain evidence="3">cv. Nipponbare</strain>
    </source>
</reference>
<gene>
    <name evidence="2" type="ordered locus">Os08g0320051</name>
    <name evidence="2" type="ORF">OSNPB_080320051</name>
</gene>
<dbReference type="InParanoid" id="A0A0P0XEK4"/>
<keyword evidence="1" id="KW-0472">Membrane</keyword>
<evidence type="ECO:0000256" key="1">
    <source>
        <dbReference type="SAM" id="Phobius"/>
    </source>
</evidence>
<dbReference type="EMBL" id="AP014964">
    <property type="protein sequence ID" value="BAT04867.1"/>
    <property type="molecule type" value="Genomic_DNA"/>
</dbReference>
<evidence type="ECO:0000313" key="2">
    <source>
        <dbReference type="EMBL" id="BAT04867.1"/>
    </source>
</evidence>
<dbReference type="Gramene" id="Os08t0320051-00">
    <property type="protein sequence ID" value="Os08t0320051-00"/>
    <property type="gene ID" value="Os08g0320051"/>
</dbReference>
<keyword evidence="3" id="KW-1185">Reference proteome</keyword>
<feature type="transmembrane region" description="Helical" evidence="1">
    <location>
        <begin position="47"/>
        <end position="66"/>
    </location>
</feature>
<evidence type="ECO:0000313" key="3">
    <source>
        <dbReference type="Proteomes" id="UP000059680"/>
    </source>
</evidence>
<reference evidence="2 3" key="3">
    <citation type="journal article" date="2013" name="Rice">
        <title>Improvement of the Oryza sativa Nipponbare reference genome using next generation sequence and optical map data.</title>
        <authorList>
            <person name="Kawahara Y."/>
            <person name="de la Bastide M."/>
            <person name="Hamilton J.P."/>
            <person name="Kanamori H."/>
            <person name="McCombie W.R."/>
            <person name="Ouyang S."/>
            <person name="Schwartz D.C."/>
            <person name="Tanaka T."/>
            <person name="Wu J."/>
            <person name="Zhou S."/>
            <person name="Childs K.L."/>
            <person name="Davidson R.M."/>
            <person name="Lin H."/>
            <person name="Quesada-Ocampo L."/>
            <person name="Vaillancourt B."/>
            <person name="Sakai H."/>
            <person name="Lee S.S."/>
            <person name="Kim J."/>
            <person name="Numa H."/>
            <person name="Itoh T."/>
            <person name="Buell C.R."/>
            <person name="Matsumoto T."/>
        </authorList>
    </citation>
    <scope>NUCLEOTIDE SEQUENCE [LARGE SCALE GENOMIC DNA]</scope>
    <source>
        <strain evidence="3">cv. Nipponbare</strain>
    </source>
</reference>
<sequence>MVTNDFMFHHLSKFRKELLEFICQIIASTYGNPPTNIFFVLKSFRGAAPFGIVLLISTCFPLITWLSSITLSTTAGSAKVINPNPLGFWVKRSFIMTASTISPYFPKYSLKVPACSRA</sequence>